<reference evidence="2" key="1">
    <citation type="submission" date="2022-05" db="EMBL/GenBank/DDBJ databases">
        <title>A cocktail of three virulent phages controls multidrug-resistant Salmonella infection in poultry.</title>
        <authorList>
            <person name="Li Y."/>
            <person name="Lv P."/>
            <person name="Shi D."/>
            <person name="Zhao H."/>
            <person name="Yuan X."/>
            <person name="Jin X."/>
            <person name="Wang X."/>
        </authorList>
    </citation>
    <scope>NUCLEOTIDE SEQUENCE</scope>
</reference>
<proteinExistence type="predicted"/>
<dbReference type="Proteomes" id="UP001056906">
    <property type="component" value="Segment"/>
</dbReference>
<organism evidence="2 3">
    <name type="scientific">Salmonella phage GRNsp51</name>
    <dbReference type="NCBI Taxonomy" id="2948587"/>
    <lineage>
        <taxon>Viruses</taxon>
        <taxon>Duplodnaviria</taxon>
        <taxon>Heunggongvirae</taxon>
        <taxon>Uroviricota</taxon>
        <taxon>Caudoviricetes</taxon>
        <taxon>Autographivirales</taxon>
        <taxon>Autosignataviridae</taxon>
        <taxon>Molineuxvirinae</taxon>
        <taxon>Zindervirus</taxon>
        <taxon>Zindervirus GRNsp51</taxon>
    </lineage>
</organism>
<evidence type="ECO:0000313" key="3">
    <source>
        <dbReference type="Proteomes" id="UP001056906"/>
    </source>
</evidence>
<feature type="compositionally biased region" description="Basic and acidic residues" evidence="1">
    <location>
        <begin position="220"/>
        <end position="242"/>
    </location>
</feature>
<evidence type="ECO:0000256" key="1">
    <source>
        <dbReference type="SAM" id="MobiDB-lite"/>
    </source>
</evidence>
<sequence length="269" mass="29489">MARNEFNFGAEIATSTGGVFKNPDVGDHEAVISGIIHVGSFQDIFKKGNTTEVKKPANFVLVKVVLMGDEDKNDDDSRMEQWMAVPLKSGDKSTLTKFLNAVDPREQLGGFDDFIGECMTVSMVGDDKGGKNEDGTFKYVNWKGFGGMPDKLKKLVMAQVEEENLTMTGHITFDKLTKDIIDSIPAHLVRQYLLNETPRGKNLSVAGSHVETIIAEARAADPEWKKAKKKDNDATPEDRKPLDTGAAVPQEVPEAQNAPAPAMDEDAEY</sequence>
<accession>A0A9E7IMS9</accession>
<keyword evidence="3" id="KW-1185">Reference proteome</keyword>
<evidence type="ECO:0000313" key="2">
    <source>
        <dbReference type="EMBL" id="URG17646.1"/>
    </source>
</evidence>
<feature type="region of interest" description="Disordered" evidence="1">
    <location>
        <begin position="220"/>
        <end position="269"/>
    </location>
</feature>
<gene>
    <name evidence="2" type="ORF">GRN51_300</name>
</gene>
<name>A0A9E7IMS9_9CAUD</name>
<protein>
    <submittedName>
        <fullName evidence="2">Uncharacterized protein</fullName>
    </submittedName>
</protein>
<dbReference type="EMBL" id="ON526839">
    <property type="protein sequence ID" value="URG17646.1"/>
    <property type="molecule type" value="Genomic_DNA"/>
</dbReference>